<keyword evidence="2" id="KW-0812">Transmembrane</keyword>
<sequence>MAPCRSTPGGPHSRSMWKKTHVKERGASVLEYAALIVLAGALVGGIYAAGLFTTVPAQIEAAVCSLFSPDAECGDAAPVAADTGDGGPVVPEPQFQFVEAPLPEDDDAGDGTAPAPYVATADGGDEPPAVRGGRTTEPTDPDDAPCED</sequence>
<protein>
    <recommendedName>
        <fullName evidence="5">Flp pilus assembly pilin Flp</fullName>
    </recommendedName>
</protein>
<evidence type="ECO:0000256" key="1">
    <source>
        <dbReference type="SAM" id="MobiDB-lite"/>
    </source>
</evidence>
<organism evidence="3 4">
    <name type="scientific">Allonocardiopsis opalescens</name>
    <dbReference type="NCBI Taxonomy" id="1144618"/>
    <lineage>
        <taxon>Bacteria</taxon>
        <taxon>Bacillati</taxon>
        <taxon>Actinomycetota</taxon>
        <taxon>Actinomycetes</taxon>
        <taxon>Streptosporangiales</taxon>
        <taxon>Allonocardiopsis</taxon>
    </lineage>
</organism>
<accession>A0A2T0Q9V3</accession>
<keyword evidence="2" id="KW-0472">Membrane</keyword>
<feature type="transmembrane region" description="Helical" evidence="2">
    <location>
        <begin position="29"/>
        <end position="52"/>
    </location>
</feature>
<dbReference type="EMBL" id="PVZC01000002">
    <property type="protein sequence ID" value="PRY00676.1"/>
    <property type="molecule type" value="Genomic_DNA"/>
</dbReference>
<evidence type="ECO:0000313" key="3">
    <source>
        <dbReference type="EMBL" id="PRY00676.1"/>
    </source>
</evidence>
<proteinExistence type="predicted"/>
<feature type="region of interest" description="Disordered" evidence="1">
    <location>
        <begin position="99"/>
        <end position="148"/>
    </location>
</feature>
<evidence type="ECO:0008006" key="5">
    <source>
        <dbReference type="Google" id="ProtNLM"/>
    </source>
</evidence>
<name>A0A2T0Q9V3_9ACTN</name>
<dbReference type="AlphaFoldDB" id="A0A2T0Q9V3"/>
<reference evidence="3 4" key="1">
    <citation type="submission" date="2018-03" db="EMBL/GenBank/DDBJ databases">
        <title>Genomic Encyclopedia of Archaeal and Bacterial Type Strains, Phase II (KMG-II): from individual species to whole genera.</title>
        <authorList>
            <person name="Goeker M."/>
        </authorList>
    </citation>
    <scope>NUCLEOTIDE SEQUENCE [LARGE SCALE GENOMIC DNA]</scope>
    <source>
        <strain evidence="3 4">DSM 45601</strain>
    </source>
</reference>
<evidence type="ECO:0000256" key="2">
    <source>
        <dbReference type="SAM" id="Phobius"/>
    </source>
</evidence>
<comment type="caution">
    <text evidence="3">The sequence shown here is derived from an EMBL/GenBank/DDBJ whole genome shotgun (WGS) entry which is preliminary data.</text>
</comment>
<keyword evidence="4" id="KW-1185">Reference proteome</keyword>
<feature type="compositionally biased region" description="Acidic residues" evidence="1">
    <location>
        <begin position="139"/>
        <end position="148"/>
    </location>
</feature>
<dbReference type="Proteomes" id="UP000237846">
    <property type="component" value="Unassembled WGS sequence"/>
</dbReference>
<gene>
    <name evidence="3" type="ORF">CLV72_102307</name>
</gene>
<evidence type="ECO:0000313" key="4">
    <source>
        <dbReference type="Proteomes" id="UP000237846"/>
    </source>
</evidence>
<keyword evidence="2" id="KW-1133">Transmembrane helix</keyword>